<sequence length="97" mass="12056">MLLFRGQIRFAANFCPLLEQDIIKMRQSIEQRKQTYKEGRKRFMRGGNFSTSKEESQWAVRHFGEERERMRTEEKKIKLLEDRLEHLLQRFRRHCRR</sequence>
<keyword evidence="1" id="KW-0175">Coiled coil</keyword>
<name>A0AA36JKI5_9DINO</name>
<dbReference type="Proteomes" id="UP001178507">
    <property type="component" value="Unassembled WGS sequence"/>
</dbReference>
<gene>
    <name evidence="2" type="ORF">EVOR1521_LOCUS29482</name>
</gene>
<organism evidence="2 3">
    <name type="scientific">Effrenium voratum</name>
    <dbReference type="NCBI Taxonomy" id="2562239"/>
    <lineage>
        <taxon>Eukaryota</taxon>
        <taxon>Sar</taxon>
        <taxon>Alveolata</taxon>
        <taxon>Dinophyceae</taxon>
        <taxon>Suessiales</taxon>
        <taxon>Symbiodiniaceae</taxon>
        <taxon>Effrenium</taxon>
    </lineage>
</organism>
<evidence type="ECO:0000256" key="1">
    <source>
        <dbReference type="SAM" id="Coils"/>
    </source>
</evidence>
<dbReference type="AlphaFoldDB" id="A0AA36JKI5"/>
<protein>
    <submittedName>
        <fullName evidence="2">Uncharacterized protein</fullName>
    </submittedName>
</protein>
<reference evidence="2" key="1">
    <citation type="submission" date="2023-08" db="EMBL/GenBank/DDBJ databases">
        <authorList>
            <person name="Chen Y."/>
            <person name="Shah S."/>
            <person name="Dougan E. K."/>
            <person name="Thang M."/>
            <person name="Chan C."/>
        </authorList>
    </citation>
    <scope>NUCLEOTIDE SEQUENCE</scope>
</reference>
<feature type="coiled-coil region" evidence="1">
    <location>
        <begin position="63"/>
        <end position="90"/>
    </location>
</feature>
<evidence type="ECO:0000313" key="3">
    <source>
        <dbReference type="Proteomes" id="UP001178507"/>
    </source>
</evidence>
<proteinExistence type="predicted"/>
<dbReference type="EMBL" id="CAUJNA010003694">
    <property type="protein sequence ID" value="CAJ1407898.1"/>
    <property type="molecule type" value="Genomic_DNA"/>
</dbReference>
<evidence type="ECO:0000313" key="2">
    <source>
        <dbReference type="EMBL" id="CAJ1407898.1"/>
    </source>
</evidence>
<keyword evidence="3" id="KW-1185">Reference proteome</keyword>
<accession>A0AA36JKI5</accession>
<comment type="caution">
    <text evidence="2">The sequence shown here is derived from an EMBL/GenBank/DDBJ whole genome shotgun (WGS) entry which is preliminary data.</text>
</comment>